<dbReference type="PANTHER" id="PTHR23506:SF26">
    <property type="entry name" value="MFS-TYPE TRANSPORTER SLC18B1"/>
    <property type="match status" value="1"/>
</dbReference>
<dbReference type="InterPro" id="IPR050930">
    <property type="entry name" value="MFS_Vesicular_Transporter"/>
</dbReference>
<dbReference type="Gene3D" id="1.20.1250.20">
    <property type="entry name" value="MFS general substrate transporter like domains"/>
    <property type="match status" value="2"/>
</dbReference>
<feature type="transmembrane region" description="Helical" evidence="6">
    <location>
        <begin position="365"/>
        <end position="389"/>
    </location>
</feature>
<feature type="transmembrane region" description="Helical" evidence="6">
    <location>
        <begin position="64"/>
        <end position="84"/>
    </location>
</feature>
<dbReference type="GO" id="GO:0016020">
    <property type="term" value="C:membrane"/>
    <property type="evidence" value="ECO:0007669"/>
    <property type="project" value="UniProtKB-SubCell"/>
</dbReference>
<proteinExistence type="predicted"/>
<evidence type="ECO:0000313" key="8">
    <source>
        <dbReference type="EMBL" id="VDO61021.1"/>
    </source>
</evidence>
<feature type="domain" description="Major facilitator superfamily (MFS) profile" evidence="7">
    <location>
        <begin position="1"/>
        <end position="392"/>
    </location>
</feature>
<evidence type="ECO:0000256" key="3">
    <source>
        <dbReference type="ARBA" id="ARBA00022692"/>
    </source>
</evidence>
<feature type="transmembrane region" description="Helical" evidence="6">
    <location>
        <begin position="265"/>
        <end position="282"/>
    </location>
</feature>
<reference evidence="8 9" key="2">
    <citation type="submission" date="2018-11" db="EMBL/GenBank/DDBJ databases">
        <authorList>
            <consortium name="Pathogen Informatics"/>
        </authorList>
    </citation>
    <scope>NUCLEOTIDE SEQUENCE [LARGE SCALE GENOMIC DNA]</scope>
    <source>
        <strain evidence="8 9">MHpl1</strain>
    </source>
</reference>
<keyword evidence="3 6" id="KW-0812">Transmembrane</keyword>
<dbReference type="SUPFAM" id="SSF103473">
    <property type="entry name" value="MFS general substrate transporter"/>
    <property type="match status" value="1"/>
</dbReference>
<dbReference type="InterPro" id="IPR011701">
    <property type="entry name" value="MFS"/>
</dbReference>
<keyword evidence="9" id="KW-1185">Reference proteome</keyword>
<keyword evidence="4 6" id="KW-1133">Transmembrane helix</keyword>
<evidence type="ECO:0000256" key="5">
    <source>
        <dbReference type="ARBA" id="ARBA00023136"/>
    </source>
</evidence>
<dbReference type="InterPro" id="IPR020846">
    <property type="entry name" value="MFS_dom"/>
</dbReference>
<accession>A0A0N4WXU7</accession>
<feature type="transmembrane region" description="Helical" evidence="6">
    <location>
        <begin position="34"/>
        <end position="52"/>
    </location>
</feature>
<feature type="transmembrane region" description="Helical" evidence="6">
    <location>
        <begin position="121"/>
        <end position="140"/>
    </location>
</feature>
<organism evidence="10">
    <name type="scientific">Haemonchus placei</name>
    <name type="common">Barber's pole worm</name>
    <dbReference type="NCBI Taxonomy" id="6290"/>
    <lineage>
        <taxon>Eukaryota</taxon>
        <taxon>Metazoa</taxon>
        <taxon>Ecdysozoa</taxon>
        <taxon>Nematoda</taxon>
        <taxon>Chromadorea</taxon>
        <taxon>Rhabditida</taxon>
        <taxon>Rhabditina</taxon>
        <taxon>Rhabditomorpha</taxon>
        <taxon>Strongyloidea</taxon>
        <taxon>Trichostrongylidae</taxon>
        <taxon>Haemonchus</taxon>
    </lineage>
</organism>
<name>A0A0N4WXU7_HAEPC</name>
<dbReference type="GO" id="GO:0022857">
    <property type="term" value="F:transmembrane transporter activity"/>
    <property type="evidence" value="ECO:0007669"/>
    <property type="project" value="InterPro"/>
</dbReference>
<gene>
    <name evidence="8" type="ORF">HPLM_LOCUS16652</name>
</gene>
<dbReference type="Proteomes" id="UP000268014">
    <property type="component" value="Unassembled WGS sequence"/>
</dbReference>
<dbReference type="PROSITE" id="PS50850">
    <property type="entry name" value="MFS"/>
    <property type="match status" value="1"/>
</dbReference>
<feature type="transmembrane region" description="Helical" evidence="6">
    <location>
        <begin position="238"/>
        <end position="258"/>
    </location>
</feature>
<dbReference type="InterPro" id="IPR036259">
    <property type="entry name" value="MFS_trans_sf"/>
</dbReference>
<comment type="subcellular location">
    <subcellularLocation>
        <location evidence="1">Membrane</location>
        <topology evidence="1">Multi-pass membrane protein</topology>
    </subcellularLocation>
</comment>
<evidence type="ECO:0000313" key="10">
    <source>
        <dbReference type="WBParaSite" id="HPLM_0001666001-mRNA-1"/>
    </source>
</evidence>
<evidence type="ECO:0000256" key="4">
    <source>
        <dbReference type="ARBA" id="ARBA00022989"/>
    </source>
</evidence>
<dbReference type="OMA" id="FMPIAGQ"/>
<dbReference type="EMBL" id="UZAF01019521">
    <property type="protein sequence ID" value="VDO61021.1"/>
    <property type="molecule type" value="Genomic_DNA"/>
</dbReference>
<dbReference type="Pfam" id="PF07690">
    <property type="entry name" value="MFS_1"/>
    <property type="match status" value="1"/>
</dbReference>
<reference evidence="10" key="1">
    <citation type="submission" date="2017-02" db="UniProtKB">
        <authorList>
            <consortium name="WormBaseParasite"/>
        </authorList>
    </citation>
    <scope>IDENTIFICATION</scope>
</reference>
<evidence type="ECO:0000256" key="6">
    <source>
        <dbReference type="SAM" id="Phobius"/>
    </source>
</evidence>
<dbReference type="PANTHER" id="PTHR23506">
    <property type="entry name" value="GH10249P"/>
    <property type="match status" value="1"/>
</dbReference>
<dbReference type="OrthoDB" id="446368at2759"/>
<evidence type="ECO:0000259" key="7">
    <source>
        <dbReference type="PROSITE" id="PS50850"/>
    </source>
</evidence>
<evidence type="ECO:0000256" key="2">
    <source>
        <dbReference type="ARBA" id="ARBA00022448"/>
    </source>
</evidence>
<sequence length="394" mass="42111">MLALANLCSTVAFSCIAPFYPDEAKKKGMTESQTGIVFGVFELVMFVMAPIFGKYMTAIGSKNMFTLGLAITGITAILFGFLNYLPSGDIFFLASVMIRILEAVGDAAFVTSSFAISAKCFPGNIAVIVGVMETFAGLGYTAGPVIGGILYEFGGFQVPFLVLGAILFVATALGWWLIENYKDDDVGGSKGMVAMLRIPVIWIMVYAVVVCAISLSFLDPTLSAHLESFKLSPTMIGLMFLLCGGIYTISAPVWGLLIDRYQCTISVMVFGSAVTVLSMLLIGPSPLLPFSKDLIVIGISLAVLGVAAGALYIPTFQSCLDSVKEHGYDDSFRTYGCVSGVFQSAFALGGFMGPTVGGFVVEKIGFAWTTTIIGAIHVMFVSLFIFFYFHLLID</sequence>
<feature type="transmembrane region" description="Helical" evidence="6">
    <location>
        <begin position="90"/>
        <end position="109"/>
    </location>
</feature>
<keyword evidence="5 6" id="KW-0472">Membrane</keyword>
<evidence type="ECO:0000313" key="9">
    <source>
        <dbReference type="Proteomes" id="UP000268014"/>
    </source>
</evidence>
<protein>
    <submittedName>
        <fullName evidence="10">MFS domain-containing protein</fullName>
    </submittedName>
</protein>
<feature type="transmembrane region" description="Helical" evidence="6">
    <location>
        <begin position="294"/>
        <end position="313"/>
    </location>
</feature>
<feature type="transmembrane region" description="Helical" evidence="6">
    <location>
        <begin position="199"/>
        <end position="218"/>
    </location>
</feature>
<dbReference type="AlphaFoldDB" id="A0A0N4WXU7"/>
<dbReference type="STRING" id="6290.A0A0N4WXU7"/>
<feature type="transmembrane region" description="Helical" evidence="6">
    <location>
        <begin position="334"/>
        <end position="353"/>
    </location>
</feature>
<feature type="transmembrane region" description="Helical" evidence="6">
    <location>
        <begin position="160"/>
        <end position="178"/>
    </location>
</feature>
<dbReference type="WBParaSite" id="HPLM_0001666001-mRNA-1">
    <property type="protein sequence ID" value="HPLM_0001666001-mRNA-1"/>
    <property type="gene ID" value="HPLM_0001666001"/>
</dbReference>
<evidence type="ECO:0000256" key="1">
    <source>
        <dbReference type="ARBA" id="ARBA00004141"/>
    </source>
</evidence>
<keyword evidence="2" id="KW-0813">Transport</keyword>